<accession>A0A937D6A4</accession>
<sequence length="104" mass="11527">MRIPIVGLALGALSAACLAQEIELQRVSDSSLQQNYWSCLFDDEAGNAAGRRMDENILAFCAAVSRQLQDRSFGGDFGRLHEWTQANRARARAERMMGAPPRSR</sequence>
<feature type="signal peptide" evidence="1">
    <location>
        <begin position="1"/>
        <end position="19"/>
    </location>
</feature>
<dbReference type="AlphaFoldDB" id="A0A937D6A4"/>
<protein>
    <submittedName>
        <fullName evidence="2">Uncharacterized protein</fullName>
    </submittedName>
</protein>
<gene>
    <name evidence="2" type="ORF">JI739_04480</name>
</gene>
<dbReference type="PROSITE" id="PS51257">
    <property type="entry name" value="PROKAR_LIPOPROTEIN"/>
    <property type="match status" value="1"/>
</dbReference>
<comment type="caution">
    <text evidence="2">The sequence shown here is derived from an EMBL/GenBank/DDBJ whole genome shotgun (WGS) entry which is preliminary data.</text>
</comment>
<keyword evidence="1" id="KW-0732">Signal</keyword>
<reference evidence="2" key="1">
    <citation type="submission" date="2021-01" db="EMBL/GenBank/DDBJ databases">
        <title>Ramlibacter sp. strain AW1 16S ribosomal RNA gene Genome sequencing and assembly.</title>
        <authorList>
            <person name="Kang M."/>
        </authorList>
    </citation>
    <scope>NUCLEOTIDE SEQUENCE</scope>
    <source>
        <strain evidence="2">AW1</strain>
    </source>
</reference>
<proteinExistence type="predicted"/>
<feature type="chain" id="PRO_5037417083" evidence="1">
    <location>
        <begin position="20"/>
        <end position="104"/>
    </location>
</feature>
<dbReference type="RefSeq" id="WP_201682615.1">
    <property type="nucleotide sequence ID" value="NZ_JAEQNA010000001.1"/>
</dbReference>
<dbReference type="EMBL" id="JAEQNA010000001">
    <property type="protein sequence ID" value="MBL0419601.1"/>
    <property type="molecule type" value="Genomic_DNA"/>
</dbReference>
<keyword evidence="3" id="KW-1185">Reference proteome</keyword>
<name>A0A937D6A4_9BURK</name>
<evidence type="ECO:0000313" key="2">
    <source>
        <dbReference type="EMBL" id="MBL0419601.1"/>
    </source>
</evidence>
<dbReference type="Proteomes" id="UP000613011">
    <property type="component" value="Unassembled WGS sequence"/>
</dbReference>
<organism evidence="2 3">
    <name type="scientific">Ramlibacter aurantiacus</name>
    <dbReference type="NCBI Taxonomy" id="2801330"/>
    <lineage>
        <taxon>Bacteria</taxon>
        <taxon>Pseudomonadati</taxon>
        <taxon>Pseudomonadota</taxon>
        <taxon>Betaproteobacteria</taxon>
        <taxon>Burkholderiales</taxon>
        <taxon>Comamonadaceae</taxon>
        <taxon>Ramlibacter</taxon>
    </lineage>
</organism>
<evidence type="ECO:0000313" key="3">
    <source>
        <dbReference type="Proteomes" id="UP000613011"/>
    </source>
</evidence>
<evidence type="ECO:0000256" key="1">
    <source>
        <dbReference type="SAM" id="SignalP"/>
    </source>
</evidence>